<feature type="region of interest" description="Disordered" evidence="1">
    <location>
        <begin position="480"/>
        <end position="499"/>
    </location>
</feature>
<dbReference type="Pfam" id="PF10545">
    <property type="entry name" value="MADF_DNA_bdg"/>
    <property type="match status" value="1"/>
</dbReference>
<dbReference type="InterPro" id="IPR051647">
    <property type="entry name" value="Mediator_comp_sub12"/>
</dbReference>
<evidence type="ECO:0000313" key="4">
    <source>
        <dbReference type="WBParaSite" id="Gr19_v10_g12133.t2"/>
    </source>
</evidence>
<protein>
    <submittedName>
        <fullName evidence="4">MADF domain-containing protein</fullName>
    </submittedName>
</protein>
<evidence type="ECO:0000313" key="3">
    <source>
        <dbReference type="Proteomes" id="UP000887572"/>
    </source>
</evidence>
<sequence length="965" mass="107112">MRKNHSQRSAFTYLHKLEVVNSSPSRTTTVQQTSNSKFHLPELKVGRQQQQQQQQQQTSGVGGGVSDAINSYDRKEQQKQPNPVDDAIARIDDAIAAAINGGGGSDEAMVRNGRLSATSSGSFSLSNDDFVRRLVEVVRREPALYDPSHEHYGNKHASAHFRSAIWQRLCKELDYPEDPHLLQMQWKRIREKYIRERRRRRGAVAETDSSSLNNLNAAARNFSAMGWLDDYLGDNANVTRLNTAGPSTSGESYHEPTNHMNGGMVLKDVAGQQNRLALGGKGTAGPHMAKTAKKHTESTNGSSPSSTSSEISVGSAAAAASAIAPFGTSGGQQQQHSTAILLPQLRHLPNNGNSNNFSLNTSAFNGTTSTGGAGVGRLRGRHSHHAQIGHFGRQQPQQMEEELTGQQALQQHDVIGAATGVAPTGGLSMVPDGPSSSSAYQIISVPHDGTQQHSMATMGIEQQQPSGSGTSNFFQPIQSSTSTAQHLPSTTTSIRGRKRPAALEVGQQQLQQTNRAHLFIDQAGDRIVLNQPTAVVQAPMLVQHQSPILQNSSPHSQMHINPAALANHASRSCSSATFRVGHIGREQSTSTAGQQQQQQQMPASLMAQPQYILSTASQQSHLYDVESAMIEMIVRHLGNLNDDEKVVTKMNIQRILMDARFGRGACVRMFREEEQSELSLEQQQRHMQQQQQQQQQNSFGSSQQHHRLLSVDQSSVQMPWRFLGIQPDYGTIVEREWKPSLLRLVRDHFHTEETGTSGRSEICVQHLHGFRAPLLVSQRRMGKPAYYSMELCYVLDCQRVKAGTQTEMIDVTAVGPTVLKVRNERVKGALQLVNNDYLTKASCDSRTLRCTSTSVRFSAPKWFQVEDIMKIIKIFSWHQNVKSSKDGSFQWQTTDALESWQGAIRYDLTHLREAMAVSNMRLTHSIRYKSYSFRCREANCQFRMKAVREGASYHLLYAHQFQHNH</sequence>
<name>A0A914H0L4_GLORO</name>
<feature type="region of interest" description="Disordered" evidence="1">
    <location>
        <begin position="44"/>
        <end position="68"/>
    </location>
</feature>
<feature type="region of interest" description="Disordered" evidence="1">
    <location>
        <begin position="677"/>
        <end position="704"/>
    </location>
</feature>
<feature type="compositionally biased region" description="Polar residues" evidence="1">
    <location>
        <begin position="480"/>
        <end position="494"/>
    </location>
</feature>
<dbReference type="GO" id="GO:0045944">
    <property type="term" value="P:positive regulation of transcription by RNA polymerase II"/>
    <property type="evidence" value="ECO:0007669"/>
    <property type="project" value="TreeGrafter"/>
</dbReference>
<dbReference type="PANTHER" id="PTHR46007:SF8">
    <property type="entry name" value="C2H2-TYPE DOMAIN-CONTAINING PROTEIN"/>
    <property type="match status" value="1"/>
</dbReference>
<evidence type="ECO:0000256" key="1">
    <source>
        <dbReference type="SAM" id="MobiDB-lite"/>
    </source>
</evidence>
<reference evidence="4" key="1">
    <citation type="submission" date="2022-11" db="UniProtKB">
        <authorList>
            <consortium name="WormBaseParasite"/>
        </authorList>
    </citation>
    <scope>IDENTIFICATION</scope>
</reference>
<dbReference type="WBParaSite" id="Gr19_v10_g12133.t2">
    <property type="protein sequence ID" value="Gr19_v10_g12133.t2"/>
    <property type="gene ID" value="Gr19_v10_g12133"/>
</dbReference>
<feature type="region of interest" description="Disordered" evidence="1">
    <location>
        <begin position="242"/>
        <end position="263"/>
    </location>
</feature>
<dbReference type="PROSITE" id="PS51029">
    <property type="entry name" value="MADF"/>
    <property type="match status" value="1"/>
</dbReference>
<accession>A0A914H0L4</accession>
<dbReference type="SMART" id="SM00595">
    <property type="entry name" value="MADF"/>
    <property type="match status" value="1"/>
</dbReference>
<dbReference type="GO" id="GO:0016592">
    <property type="term" value="C:mediator complex"/>
    <property type="evidence" value="ECO:0007669"/>
    <property type="project" value="TreeGrafter"/>
</dbReference>
<dbReference type="PANTHER" id="PTHR46007">
    <property type="entry name" value="MEDIATOR OF RNA POLYMERASE II TRANSCRIPTION SUBUNIT 12"/>
    <property type="match status" value="1"/>
</dbReference>
<dbReference type="Proteomes" id="UP000887572">
    <property type="component" value="Unplaced"/>
</dbReference>
<feature type="compositionally biased region" description="Low complexity" evidence="1">
    <location>
        <begin position="48"/>
        <end position="57"/>
    </location>
</feature>
<organism evidence="3 4">
    <name type="scientific">Globodera rostochiensis</name>
    <name type="common">Golden nematode worm</name>
    <name type="synonym">Heterodera rostochiensis</name>
    <dbReference type="NCBI Taxonomy" id="31243"/>
    <lineage>
        <taxon>Eukaryota</taxon>
        <taxon>Metazoa</taxon>
        <taxon>Ecdysozoa</taxon>
        <taxon>Nematoda</taxon>
        <taxon>Chromadorea</taxon>
        <taxon>Rhabditida</taxon>
        <taxon>Tylenchina</taxon>
        <taxon>Tylenchomorpha</taxon>
        <taxon>Tylenchoidea</taxon>
        <taxon>Heteroderidae</taxon>
        <taxon>Heteroderinae</taxon>
        <taxon>Globodera</taxon>
    </lineage>
</organism>
<evidence type="ECO:0000259" key="2">
    <source>
        <dbReference type="PROSITE" id="PS51029"/>
    </source>
</evidence>
<feature type="region of interest" description="Disordered" evidence="1">
    <location>
        <begin position="277"/>
        <end position="312"/>
    </location>
</feature>
<feature type="compositionally biased region" description="Low complexity" evidence="1">
    <location>
        <begin position="677"/>
        <end position="703"/>
    </location>
</feature>
<dbReference type="AlphaFoldDB" id="A0A914H0L4"/>
<dbReference type="InterPro" id="IPR006578">
    <property type="entry name" value="MADF-dom"/>
</dbReference>
<keyword evidence="3" id="KW-1185">Reference proteome</keyword>
<proteinExistence type="predicted"/>
<feature type="compositionally biased region" description="Low complexity" evidence="1">
    <location>
        <begin position="298"/>
        <end position="312"/>
    </location>
</feature>
<feature type="domain" description="MADF" evidence="2">
    <location>
        <begin position="133"/>
        <end position="233"/>
    </location>
</feature>
<feature type="compositionally biased region" description="Polar residues" evidence="1">
    <location>
        <begin position="242"/>
        <end position="251"/>
    </location>
</feature>
<dbReference type="GO" id="GO:0003713">
    <property type="term" value="F:transcription coactivator activity"/>
    <property type="evidence" value="ECO:0007669"/>
    <property type="project" value="TreeGrafter"/>
</dbReference>